<dbReference type="PANTHER" id="PTHR33325:SF11">
    <property type="entry name" value="COLD SHOCK DOMAIN-CONTAINING PROTEIN 4-LIKE"/>
    <property type="match status" value="1"/>
</dbReference>
<reference evidence="4" key="2">
    <citation type="submission" date="2018-08" db="UniProtKB">
        <authorList>
            <consortium name="EnsemblPlants"/>
        </authorList>
    </citation>
    <scope>IDENTIFICATION</scope>
    <source>
        <strain evidence="4">Yugu1</strain>
    </source>
</reference>
<dbReference type="InterPro" id="IPR001878">
    <property type="entry name" value="Znf_CCHC"/>
</dbReference>
<dbReference type="PANTHER" id="PTHR33325">
    <property type="entry name" value="ZINC FINGER, CCHC-TYPE-RELATED"/>
    <property type="match status" value="1"/>
</dbReference>
<feature type="region of interest" description="Disordered" evidence="2">
    <location>
        <begin position="1"/>
        <end position="58"/>
    </location>
</feature>
<dbReference type="HOGENOM" id="CLU_781676_0_0_1"/>
<dbReference type="GO" id="GO:0003676">
    <property type="term" value="F:nucleic acid binding"/>
    <property type="evidence" value="ECO:0007669"/>
    <property type="project" value="InterPro"/>
</dbReference>
<dbReference type="Proteomes" id="UP000004995">
    <property type="component" value="Unassembled WGS sequence"/>
</dbReference>
<keyword evidence="5" id="KW-1185">Reference proteome</keyword>
<feature type="compositionally biased region" description="Basic residues" evidence="2">
    <location>
        <begin position="76"/>
        <end position="88"/>
    </location>
</feature>
<dbReference type="OMA" id="GPKENTH"/>
<feature type="compositionally biased region" description="Basic and acidic residues" evidence="2">
    <location>
        <begin position="31"/>
        <end position="44"/>
    </location>
</feature>
<feature type="compositionally biased region" description="Basic and acidic residues" evidence="2">
    <location>
        <begin position="244"/>
        <end position="256"/>
    </location>
</feature>
<sequence length="355" mass="38833">MRRPRRNRNHDAGFTGRGPMIPPAGGRRGGRHDVDDAARREADLALRQGPPSPPEDCLVPGRILVTSRRYCAQHGRSTRLRSEHHHRTPSPTPRRTLTPTYSPMYSPLMTSTPAPRHTIAARRGALPLYINTTPLGAPVVFDEPELAPPPPPPTNSSCPGRATATVAANRRLGLRWNMIPTGHVPAPVGTNASGGSRCPPPPGTTPLPEVHANVKKNGPKENTHTGNSSSKGKSKRARKPRGNFKKEKGISKPKNDNSNKITCYRCGCYNHVAKKCRTPKHLVDLYMKSIGQGQNSQKYEAHFTSQLLETGSMDPIPHGAGPSDTKIPPTEEDNFLDVDNMLMEYAFNDMFGDII</sequence>
<proteinExistence type="predicted"/>
<evidence type="ECO:0000256" key="1">
    <source>
        <dbReference type="PROSITE-ProRule" id="PRU00047"/>
    </source>
</evidence>
<dbReference type="Gramene" id="KQL04587">
    <property type="protein sequence ID" value="KQL04587"/>
    <property type="gene ID" value="SETIT_004072mg"/>
</dbReference>
<keyword evidence="1" id="KW-0479">Metal-binding</keyword>
<name>K3XQ91_SETIT</name>
<dbReference type="GO" id="GO:0008270">
    <property type="term" value="F:zinc ion binding"/>
    <property type="evidence" value="ECO:0007669"/>
    <property type="project" value="UniProtKB-KW"/>
</dbReference>
<accession>K3XQ91</accession>
<feature type="region of interest" description="Disordered" evidence="2">
    <location>
        <begin position="74"/>
        <end position="100"/>
    </location>
</feature>
<dbReference type="PROSITE" id="PS50158">
    <property type="entry name" value="ZF_CCHC"/>
    <property type="match status" value="1"/>
</dbReference>
<dbReference type="EnsemblPlants" id="KQL04587">
    <property type="protein sequence ID" value="KQL04587"/>
    <property type="gene ID" value="SETIT_004072mg"/>
</dbReference>
<dbReference type="InParanoid" id="K3XQ91"/>
<feature type="domain" description="CCHC-type" evidence="3">
    <location>
        <begin position="263"/>
        <end position="277"/>
    </location>
</feature>
<dbReference type="EMBL" id="AGNK02002888">
    <property type="status" value="NOT_ANNOTATED_CDS"/>
    <property type="molecule type" value="Genomic_DNA"/>
</dbReference>
<dbReference type="AlphaFoldDB" id="K3XQ91"/>
<evidence type="ECO:0000313" key="5">
    <source>
        <dbReference type="Proteomes" id="UP000004995"/>
    </source>
</evidence>
<feature type="region of interest" description="Disordered" evidence="2">
    <location>
        <begin position="185"/>
        <end position="256"/>
    </location>
</feature>
<organism evidence="4 5">
    <name type="scientific">Setaria italica</name>
    <name type="common">Foxtail millet</name>
    <name type="synonym">Panicum italicum</name>
    <dbReference type="NCBI Taxonomy" id="4555"/>
    <lineage>
        <taxon>Eukaryota</taxon>
        <taxon>Viridiplantae</taxon>
        <taxon>Streptophyta</taxon>
        <taxon>Embryophyta</taxon>
        <taxon>Tracheophyta</taxon>
        <taxon>Spermatophyta</taxon>
        <taxon>Magnoliopsida</taxon>
        <taxon>Liliopsida</taxon>
        <taxon>Poales</taxon>
        <taxon>Poaceae</taxon>
        <taxon>PACMAD clade</taxon>
        <taxon>Panicoideae</taxon>
        <taxon>Panicodae</taxon>
        <taxon>Paniceae</taxon>
        <taxon>Cenchrinae</taxon>
        <taxon>Setaria</taxon>
    </lineage>
</organism>
<feature type="compositionally biased region" description="Basic residues" evidence="2">
    <location>
        <begin position="232"/>
        <end position="243"/>
    </location>
</feature>
<evidence type="ECO:0000313" key="4">
    <source>
        <dbReference type="EnsemblPlants" id="KQL04587"/>
    </source>
</evidence>
<keyword evidence="1" id="KW-0863">Zinc-finger</keyword>
<dbReference type="eggNOG" id="ENOG502R86J">
    <property type="taxonomic scope" value="Eukaryota"/>
</dbReference>
<reference evidence="5" key="1">
    <citation type="journal article" date="2012" name="Nat. Biotechnol.">
        <title>Reference genome sequence of the model plant Setaria.</title>
        <authorList>
            <person name="Bennetzen J.L."/>
            <person name="Schmutz J."/>
            <person name="Wang H."/>
            <person name="Percifield R."/>
            <person name="Hawkins J."/>
            <person name="Pontaroli A.C."/>
            <person name="Estep M."/>
            <person name="Feng L."/>
            <person name="Vaughn J.N."/>
            <person name="Grimwood J."/>
            <person name="Jenkins J."/>
            <person name="Barry K."/>
            <person name="Lindquist E."/>
            <person name="Hellsten U."/>
            <person name="Deshpande S."/>
            <person name="Wang X."/>
            <person name="Wu X."/>
            <person name="Mitros T."/>
            <person name="Triplett J."/>
            <person name="Yang X."/>
            <person name="Ye C.Y."/>
            <person name="Mauro-Herrera M."/>
            <person name="Wang L."/>
            <person name="Li P."/>
            <person name="Sharma M."/>
            <person name="Sharma R."/>
            <person name="Ronald P.C."/>
            <person name="Panaud O."/>
            <person name="Kellogg E.A."/>
            <person name="Brutnell T.P."/>
            <person name="Doust A.N."/>
            <person name="Tuskan G.A."/>
            <person name="Rokhsar D."/>
            <person name="Devos K.M."/>
        </authorList>
    </citation>
    <scope>NUCLEOTIDE SEQUENCE [LARGE SCALE GENOMIC DNA]</scope>
    <source>
        <strain evidence="5">cv. Yugu1</strain>
    </source>
</reference>
<protein>
    <recommendedName>
        <fullName evidence="3">CCHC-type domain-containing protein</fullName>
    </recommendedName>
</protein>
<evidence type="ECO:0000256" key="2">
    <source>
        <dbReference type="SAM" id="MobiDB-lite"/>
    </source>
</evidence>
<evidence type="ECO:0000259" key="3">
    <source>
        <dbReference type="PROSITE" id="PS50158"/>
    </source>
</evidence>
<feature type="region of interest" description="Disordered" evidence="2">
    <location>
        <begin position="141"/>
        <end position="161"/>
    </location>
</feature>
<keyword evidence="1" id="KW-0862">Zinc</keyword>